<dbReference type="RefSeq" id="WP_015616613.1">
    <property type="nucleotide sequence ID" value="NC_021182.1"/>
</dbReference>
<dbReference type="HOGENOM" id="CLU_115317_0_0_9"/>
<dbReference type="GO" id="GO:0016829">
    <property type="term" value="F:lyase activity"/>
    <property type="evidence" value="ECO:0007669"/>
    <property type="project" value="UniProtKB-KW"/>
</dbReference>
<organism evidence="1 2">
    <name type="scientific">Clostridium pasteurianum BC1</name>
    <dbReference type="NCBI Taxonomy" id="86416"/>
    <lineage>
        <taxon>Bacteria</taxon>
        <taxon>Bacillati</taxon>
        <taxon>Bacillota</taxon>
        <taxon>Clostridia</taxon>
        <taxon>Eubacteriales</taxon>
        <taxon>Clostridiaceae</taxon>
        <taxon>Clostridium</taxon>
    </lineage>
</organism>
<dbReference type="Proteomes" id="UP000013523">
    <property type="component" value="Chromosome"/>
</dbReference>
<dbReference type="InterPro" id="IPR038058">
    <property type="entry name" value="PhnH-like_sp"/>
</dbReference>
<dbReference type="eggNOG" id="COG3625">
    <property type="taxonomic scope" value="Bacteria"/>
</dbReference>
<dbReference type="EMBL" id="CP003261">
    <property type="protein sequence ID" value="AGK98329.1"/>
    <property type="molecule type" value="Genomic_DNA"/>
</dbReference>
<dbReference type="PIRSF" id="PIRSF020680">
    <property type="entry name" value="PhnH"/>
    <property type="match status" value="1"/>
</dbReference>
<dbReference type="NCBIfam" id="TIGR03292">
    <property type="entry name" value="PhnH_redo"/>
    <property type="match status" value="1"/>
</dbReference>
<reference evidence="1 2" key="1">
    <citation type="submission" date="2012-01" db="EMBL/GenBank/DDBJ databases">
        <title>Complete sequence of chromosome of Clostridium pasteurianum BC1.</title>
        <authorList>
            <consortium name="US DOE Joint Genome Institute"/>
            <person name="Lucas S."/>
            <person name="Han J."/>
            <person name="Lapidus A."/>
            <person name="Cheng J.-F."/>
            <person name="Goodwin L."/>
            <person name="Pitluck S."/>
            <person name="Peters L."/>
            <person name="Mikhailova N."/>
            <person name="Teshima H."/>
            <person name="Detter J.C."/>
            <person name="Han C."/>
            <person name="Tapia R."/>
            <person name="Land M."/>
            <person name="Hauser L."/>
            <person name="Kyrpides N."/>
            <person name="Ivanova N."/>
            <person name="Pagani I."/>
            <person name="Dunn J."/>
            <person name="Taghavi S."/>
            <person name="Francis A."/>
            <person name="van der Lelie D."/>
            <person name="Woyke T."/>
        </authorList>
    </citation>
    <scope>NUCLEOTIDE SEQUENCE [LARGE SCALE GENOMIC DNA]</scope>
    <source>
        <strain evidence="1 2">BC1</strain>
    </source>
</reference>
<proteinExistence type="predicted"/>
<dbReference type="GO" id="GO:0019634">
    <property type="term" value="P:organic phosphonate metabolic process"/>
    <property type="evidence" value="ECO:0007669"/>
    <property type="project" value="InterPro"/>
</dbReference>
<dbReference type="Gene3D" id="3.40.50.11310">
    <property type="entry name" value="Bacterial phosphonate metabolism protein PhnH"/>
    <property type="match status" value="1"/>
</dbReference>
<dbReference type="Pfam" id="PF05845">
    <property type="entry name" value="PhnH"/>
    <property type="match status" value="1"/>
</dbReference>
<evidence type="ECO:0000313" key="1">
    <source>
        <dbReference type="EMBL" id="AGK98329.1"/>
    </source>
</evidence>
<keyword evidence="2" id="KW-1185">Reference proteome</keyword>
<protein>
    <submittedName>
        <fullName evidence="1">Phosphonate C-P lyase system protein PhnH</fullName>
    </submittedName>
</protein>
<dbReference type="PATRIC" id="fig|86416.3.peg.3539"/>
<sequence>MKIDMVHDVQAAYRKLLNCMSRPGVIESIEEESSKIHIDIKILNSTLVLMFILLDSEVSFKIVSKYEAEIAKLVQQLTYAKAESVEKADFIFVLKDSEKIMLEEALTYAKEGDLINPHKSATVVIETNKINNEKKFSLKGPGVKNENYIDVELDNIWLEKLRKKNIEFPMGIDIVFTDVNSNLTCLPRATKVLRKVN</sequence>
<dbReference type="InterPro" id="IPR008772">
    <property type="entry name" value="Phosphonate_metab_PhnH"/>
</dbReference>
<dbReference type="KEGG" id="cpas:Clopa_3542"/>
<gene>
    <name evidence="1" type="ORF">Clopa_3542</name>
</gene>
<dbReference type="OrthoDB" id="154477at2"/>
<keyword evidence="1" id="KW-0456">Lyase</keyword>
<dbReference type="STRING" id="86416.Clopa_3542"/>
<name>R4KCR0_CLOPA</name>
<dbReference type="AlphaFoldDB" id="R4KCR0"/>
<dbReference type="SUPFAM" id="SSF159709">
    <property type="entry name" value="PhnH-like"/>
    <property type="match status" value="1"/>
</dbReference>
<evidence type="ECO:0000313" key="2">
    <source>
        <dbReference type="Proteomes" id="UP000013523"/>
    </source>
</evidence>
<accession>R4KCR0</accession>